<dbReference type="EMBL" id="GBXM01010489">
    <property type="protein sequence ID" value="JAH98088.1"/>
    <property type="molecule type" value="Transcribed_RNA"/>
</dbReference>
<reference evidence="1" key="1">
    <citation type="submission" date="2014-11" db="EMBL/GenBank/DDBJ databases">
        <authorList>
            <person name="Amaro Gonzalez C."/>
        </authorList>
    </citation>
    <scope>NUCLEOTIDE SEQUENCE</scope>
</reference>
<evidence type="ECO:0000313" key="1">
    <source>
        <dbReference type="EMBL" id="JAH98088.1"/>
    </source>
</evidence>
<sequence>MVIQEFYCLPRSNEPLCRLWSQERYSLSPLFLSLCVFFFVDDPQLEKKSLLLTPWHVMAVSCKISLSLTNASIHAHAKS</sequence>
<reference evidence="1" key="2">
    <citation type="journal article" date="2015" name="Fish Shellfish Immunol.">
        <title>Early steps in the European eel (Anguilla anguilla)-Vibrio vulnificus interaction in the gills: Role of the RtxA13 toxin.</title>
        <authorList>
            <person name="Callol A."/>
            <person name="Pajuelo D."/>
            <person name="Ebbesson L."/>
            <person name="Teles M."/>
            <person name="MacKenzie S."/>
            <person name="Amaro C."/>
        </authorList>
    </citation>
    <scope>NUCLEOTIDE SEQUENCE</scope>
</reference>
<proteinExistence type="predicted"/>
<organism evidence="1">
    <name type="scientific">Anguilla anguilla</name>
    <name type="common">European freshwater eel</name>
    <name type="synonym">Muraena anguilla</name>
    <dbReference type="NCBI Taxonomy" id="7936"/>
    <lineage>
        <taxon>Eukaryota</taxon>
        <taxon>Metazoa</taxon>
        <taxon>Chordata</taxon>
        <taxon>Craniata</taxon>
        <taxon>Vertebrata</taxon>
        <taxon>Euteleostomi</taxon>
        <taxon>Actinopterygii</taxon>
        <taxon>Neopterygii</taxon>
        <taxon>Teleostei</taxon>
        <taxon>Anguilliformes</taxon>
        <taxon>Anguillidae</taxon>
        <taxon>Anguilla</taxon>
    </lineage>
</organism>
<dbReference type="AlphaFoldDB" id="A0A0E9X8Q8"/>
<accession>A0A0E9X8Q8</accession>
<name>A0A0E9X8Q8_ANGAN</name>
<protein>
    <submittedName>
        <fullName evidence="1">Uncharacterized protein</fullName>
    </submittedName>
</protein>